<dbReference type="EMBL" id="QJNS01000293">
    <property type="protein sequence ID" value="RYO80328.1"/>
    <property type="molecule type" value="Genomic_DNA"/>
</dbReference>
<protein>
    <recommendedName>
        <fullName evidence="3">SMODS and SLOG-associating 2TM effector domain-containing protein</fullName>
    </recommendedName>
</protein>
<sequence>MASFVQSLIRLAFQRKPRPGLAAPVDEESAVNAGKAPSRVSAAMSSDVMPAGMSLPRNGRSYLIPTDDPLTMFRLMVGIVTSDQLGFTESSPIGTRPAANIGIYARVVHSERNAKDSFRVFSAIVNACYFFQIVVAAGLTAMSAGGAAQGAITTFGAINTVIAGFLTFLKGSGLPGRLKYYGNEWKKIREYIEQRERDFAREGCTLDVYEVVETIEKMYRNTKQDIEMNTPDSYTSIANQKHLAQGPDSRIGGIDVSKVEGIASKLKGLDGTIDKLAARVQKKAHDVTDDVREREKDVEKEVRGAGRAVARDVEDHKARLDREARERQTQASKAAAAGRQELGRARDSAARTGDAIVDEATETGAVLARGSMRTGDEIASEIIRARDEMAREATSAPERAAEDARAAAARELRKAADVLDNTIGGKR</sequence>
<dbReference type="Proteomes" id="UP000294003">
    <property type="component" value="Unassembled WGS sequence"/>
</dbReference>
<evidence type="ECO:0000259" key="3">
    <source>
        <dbReference type="Pfam" id="PF18142"/>
    </source>
</evidence>
<dbReference type="PANTHER" id="PTHR38793">
    <property type="entry name" value="SLATT_FUNGAL DOMAIN-CONTAINING PROTEIN-RELATED"/>
    <property type="match status" value="1"/>
</dbReference>
<evidence type="ECO:0000313" key="4">
    <source>
        <dbReference type="EMBL" id="RYO80328.1"/>
    </source>
</evidence>
<name>A0ABY0GYE0_9PEZI</name>
<accession>A0ABY0GYE0</accession>
<feature type="transmembrane region" description="Helical" evidence="2">
    <location>
        <begin position="147"/>
        <end position="169"/>
    </location>
</feature>
<keyword evidence="2" id="KW-0812">Transmembrane</keyword>
<evidence type="ECO:0000256" key="1">
    <source>
        <dbReference type="SAM" id="MobiDB-lite"/>
    </source>
</evidence>
<keyword evidence="2" id="KW-0472">Membrane</keyword>
<proteinExistence type="predicted"/>
<reference evidence="4 5" key="1">
    <citation type="submission" date="2018-06" db="EMBL/GenBank/DDBJ databases">
        <title>Complete Genomes of Monosporascus.</title>
        <authorList>
            <person name="Robinson A.J."/>
            <person name="Natvig D.O."/>
        </authorList>
    </citation>
    <scope>NUCLEOTIDE SEQUENCE [LARGE SCALE GENOMIC DNA]</scope>
    <source>
        <strain evidence="4 5">CBS 609.92</strain>
    </source>
</reference>
<dbReference type="PANTHER" id="PTHR38793:SF3">
    <property type="entry name" value="SMODS AND SLOG-ASSOCIATING 2TM EFFECTOR DOMAIN-CONTAINING PROTEIN"/>
    <property type="match status" value="1"/>
</dbReference>
<organism evidence="4 5">
    <name type="scientific">Monosporascus cannonballus</name>
    <dbReference type="NCBI Taxonomy" id="155416"/>
    <lineage>
        <taxon>Eukaryota</taxon>
        <taxon>Fungi</taxon>
        <taxon>Dikarya</taxon>
        <taxon>Ascomycota</taxon>
        <taxon>Pezizomycotina</taxon>
        <taxon>Sordariomycetes</taxon>
        <taxon>Xylariomycetidae</taxon>
        <taxon>Xylariales</taxon>
        <taxon>Xylariales incertae sedis</taxon>
        <taxon>Monosporascus</taxon>
    </lineage>
</organism>
<evidence type="ECO:0000256" key="2">
    <source>
        <dbReference type="SAM" id="Phobius"/>
    </source>
</evidence>
<evidence type="ECO:0000313" key="5">
    <source>
        <dbReference type="Proteomes" id="UP000294003"/>
    </source>
</evidence>
<keyword evidence="5" id="KW-1185">Reference proteome</keyword>
<feature type="domain" description="SMODS and SLOG-associating 2TM effector" evidence="3">
    <location>
        <begin position="106"/>
        <end position="224"/>
    </location>
</feature>
<dbReference type="InterPro" id="IPR041622">
    <property type="entry name" value="SLATT_fungi"/>
</dbReference>
<comment type="caution">
    <text evidence="4">The sequence shown here is derived from an EMBL/GenBank/DDBJ whole genome shotgun (WGS) entry which is preliminary data.</text>
</comment>
<dbReference type="Pfam" id="PF18142">
    <property type="entry name" value="SLATT_fungal"/>
    <property type="match status" value="1"/>
</dbReference>
<gene>
    <name evidence="4" type="ORF">DL762_007695</name>
</gene>
<feature type="transmembrane region" description="Helical" evidence="2">
    <location>
        <begin position="120"/>
        <end position="141"/>
    </location>
</feature>
<dbReference type="NCBIfam" id="NF033635">
    <property type="entry name" value="SLATT_fungal"/>
    <property type="match status" value="1"/>
</dbReference>
<keyword evidence="2" id="KW-1133">Transmembrane helix</keyword>
<feature type="region of interest" description="Disordered" evidence="1">
    <location>
        <begin position="322"/>
        <end position="351"/>
    </location>
</feature>